<name>A0A8H3W9M1_9PEZI</name>
<evidence type="ECO:0000256" key="1">
    <source>
        <dbReference type="SAM" id="MobiDB-lite"/>
    </source>
</evidence>
<dbReference type="PANTHER" id="PTHR33339:SF1">
    <property type="entry name" value="LYSM DOMAIN-CONTAINING PROTEIN"/>
    <property type="match status" value="1"/>
</dbReference>
<sequence>MHSSFLSLLLALQVSAIPVVDVSAGSSGNEASVAATPTTTEAGPLPTTNLSYDNLKQCTIPSISDVPFDDDDLHDFIDPNTGQVDELNPGLWQTLSMDKWLSSLVKNCPALSMPENYADPTKFELPIALGKVLIASSELVLCADFQDCTWSSYGDNFPGPDRPPSVPDHSDASITNMRKWYALKAMEQVHFYYAQMQDNFDQAKIWGQGVLGTLVNNLNPQAHTDDDNGVGGIELSVWLDIATAVLAFTPLSSIVSNFVNSLKNDAQIAEQAGNLMAGIKKWKPLTSENLKDAAEVGLTASEALRTDPAKPEDQYSKYTTFSADFATQMSKMSSKIAGIWQTSMYGNPTADGGYLDMVMGGGFSAQQTGTPKVSDDLRQQYQQYILEKAAMGIWKNMQIFIYTSDWDNQADCSNVAMTSNNVPGQTCYRNQGDDAAGWKFYAPFMPEFNLYMNTYETDENYEVNKWYHGFELSNLQTQQYNISWKDIYLGSAACFDANNQAWYDSQNGDTVGMSDAAQPITYTPETSSYSTDASTSNPSDALCHWNIPVLNSNAMSAANGCQNFQERCWDGYLQDNPSIGDSAPRCIGINDAPYDGPDSHPYGHYQFLAYGSQLFAGTTPLQCNDPLTTSPYFIGRHLS</sequence>
<feature type="chain" id="PRO_5034954211" evidence="2">
    <location>
        <begin position="17"/>
        <end position="639"/>
    </location>
</feature>
<evidence type="ECO:0000313" key="4">
    <source>
        <dbReference type="Proteomes" id="UP000434172"/>
    </source>
</evidence>
<dbReference type="EMBL" id="WOWK01000062">
    <property type="protein sequence ID" value="KAF0322335.1"/>
    <property type="molecule type" value="Genomic_DNA"/>
</dbReference>
<accession>A0A8H3W9M1</accession>
<feature type="signal peptide" evidence="2">
    <location>
        <begin position="1"/>
        <end position="16"/>
    </location>
</feature>
<evidence type="ECO:0000256" key="2">
    <source>
        <dbReference type="SAM" id="SignalP"/>
    </source>
</evidence>
<dbReference type="Proteomes" id="UP000434172">
    <property type="component" value="Unassembled WGS sequence"/>
</dbReference>
<feature type="region of interest" description="Disordered" evidence="1">
    <location>
        <begin position="28"/>
        <end position="47"/>
    </location>
</feature>
<dbReference type="AlphaFoldDB" id="A0A8H3W9M1"/>
<evidence type="ECO:0000313" key="3">
    <source>
        <dbReference type="EMBL" id="KAF0322335.1"/>
    </source>
</evidence>
<keyword evidence="2" id="KW-0732">Signal</keyword>
<dbReference type="PANTHER" id="PTHR33339">
    <property type="entry name" value="LYSM DOMAIN-CONTAINING PROTEIN"/>
    <property type="match status" value="1"/>
</dbReference>
<keyword evidence="4" id="KW-1185">Reference proteome</keyword>
<comment type="caution">
    <text evidence="3">The sequence shown here is derived from an EMBL/GenBank/DDBJ whole genome shotgun (WGS) entry which is preliminary data.</text>
</comment>
<organism evidence="3 4">
    <name type="scientific">Colletotrichum asianum</name>
    <dbReference type="NCBI Taxonomy" id="702518"/>
    <lineage>
        <taxon>Eukaryota</taxon>
        <taxon>Fungi</taxon>
        <taxon>Dikarya</taxon>
        <taxon>Ascomycota</taxon>
        <taxon>Pezizomycotina</taxon>
        <taxon>Sordariomycetes</taxon>
        <taxon>Hypocreomycetidae</taxon>
        <taxon>Glomerellales</taxon>
        <taxon>Glomerellaceae</taxon>
        <taxon>Colletotrichum</taxon>
        <taxon>Colletotrichum gloeosporioides species complex</taxon>
    </lineage>
</organism>
<protein>
    <submittedName>
        <fullName evidence="3">Uncharacterized protein</fullName>
    </submittedName>
</protein>
<reference evidence="3 4" key="1">
    <citation type="submission" date="2019-12" db="EMBL/GenBank/DDBJ databases">
        <title>A genome sequence resource for the geographically widespread anthracnose pathogen Colletotrichum asianum.</title>
        <authorList>
            <person name="Meng Y."/>
        </authorList>
    </citation>
    <scope>NUCLEOTIDE SEQUENCE [LARGE SCALE GENOMIC DNA]</scope>
    <source>
        <strain evidence="3 4">ICMP 18580</strain>
    </source>
</reference>
<proteinExistence type="predicted"/>
<dbReference type="OrthoDB" id="4793326at2759"/>
<gene>
    <name evidence="3" type="ORF">GQ607_010416</name>
</gene>